<keyword evidence="7 12" id="KW-0479">Metal-binding</keyword>
<sequence>MLCDDNKRKAPPGAFLDIVVGTEANMTKSKTEKRTLYDKIWDAHVVREAKDEPSILYIDLHMIHEVTSPQAFTGLETRGLSVRRPDRTVATMDHSVPSIDRGVFPWLDALAQKQVEMLAANCKKYGITLHDLKSAHQGIVHVIGPELGLTQPGKTIVCGDSHTSTQGAFGALAFGIGTSEVEHVLATQCLLQHKTKSMAITINGTLKPGVFSKDIILRIINEIGIGGGTGYTLEYRGSAIEKLSMEARMTICNMSIEAGARAGMIAPDETTIEYLLKRVKFKSDAERKQAVEEWRGWKSDEGAAFDKKVVIDADSIEPMVTWGTNPGMSVGITGVIPNGGNEEIVGALEYMGLKAGQKMQGQPVDYVFIGSCTNSRIEDLRIASKIMNGKMIAKGITAFVVPGSQEVKHKAEEEGLHEVFLSAGCEWREPGCSMCIAMNGDMVPAGKYCASTSNRNFIGRQGKGARTFLMSPAMAALAALEGRIEDIREYI</sequence>
<comment type="function">
    <text evidence="2 12">Catalyzes the isomerization between 2-isopropylmalate and 3-isopropylmalate, via the formation of 2-isopropylmaleate.</text>
</comment>
<dbReference type="NCBIfam" id="TIGR00170">
    <property type="entry name" value="leuC"/>
    <property type="match status" value="1"/>
</dbReference>
<dbReference type="Proteomes" id="UP000034789">
    <property type="component" value="Unassembled WGS sequence"/>
</dbReference>
<evidence type="ECO:0000256" key="1">
    <source>
        <dbReference type="ARBA" id="ARBA00000491"/>
    </source>
</evidence>
<dbReference type="InterPro" id="IPR001030">
    <property type="entry name" value="Acoase/IPM_deHydtase_lsu_aba"/>
</dbReference>
<evidence type="ECO:0000256" key="11">
    <source>
        <dbReference type="ARBA" id="ARBA00023304"/>
    </source>
</evidence>
<dbReference type="InterPro" id="IPR033941">
    <property type="entry name" value="IPMI_cat"/>
</dbReference>
<evidence type="ECO:0000256" key="5">
    <source>
        <dbReference type="ARBA" id="ARBA00022485"/>
    </source>
</evidence>
<gene>
    <name evidence="12" type="primary">leuC</name>
    <name evidence="14" type="ORF">UY98_C0002G0035</name>
</gene>
<keyword evidence="11 12" id="KW-0100">Branched-chain amino acid biosynthesis</keyword>
<reference evidence="14 15" key="1">
    <citation type="journal article" date="2015" name="Nature">
        <title>rRNA introns, odd ribosomes, and small enigmatic genomes across a large radiation of phyla.</title>
        <authorList>
            <person name="Brown C.T."/>
            <person name="Hug L.A."/>
            <person name="Thomas B.C."/>
            <person name="Sharon I."/>
            <person name="Castelle C.J."/>
            <person name="Singh A."/>
            <person name="Wilkins M.J."/>
            <person name="Williams K.H."/>
            <person name="Banfield J.F."/>
        </authorList>
    </citation>
    <scope>NUCLEOTIDE SEQUENCE [LARGE SCALE GENOMIC DNA]</scope>
</reference>
<dbReference type="PROSITE" id="PS00450">
    <property type="entry name" value="ACONITASE_1"/>
    <property type="match status" value="1"/>
</dbReference>
<dbReference type="GO" id="GO:0051539">
    <property type="term" value="F:4 iron, 4 sulfur cluster binding"/>
    <property type="evidence" value="ECO:0007669"/>
    <property type="project" value="UniProtKB-KW"/>
</dbReference>
<keyword evidence="10 12" id="KW-0456">Lyase</keyword>
<evidence type="ECO:0000256" key="8">
    <source>
        <dbReference type="ARBA" id="ARBA00023004"/>
    </source>
</evidence>
<evidence type="ECO:0000256" key="10">
    <source>
        <dbReference type="ARBA" id="ARBA00023239"/>
    </source>
</evidence>
<dbReference type="AlphaFoldDB" id="A0A0G1YXN4"/>
<comment type="caution">
    <text evidence="14">The sequence shown here is derived from an EMBL/GenBank/DDBJ whole genome shotgun (WGS) entry which is preliminary data.</text>
</comment>
<dbReference type="InterPro" id="IPR004430">
    <property type="entry name" value="3-IsopropMal_deHydase_lsu"/>
</dbReference>
<feature type="domain" description="Aconitase/3-isopropylmalate dehydratase large subunit alpha/beta/alpha" evidence="13">
    <location>
        <begin position="38"/>
        <end position="482"/>
    </location>
</feature>
<dbReference type="GO" id="GO:0003861">
    <property type="term" value="F:3-isopropylmalate dehydratase activity"/>
    <property type="evidence" value="ECO:0007669"/>
    <property type="project" value="UniProtKB-UniRule"/>
</dbReference>
<accession>A0A0G1YXN4</accession>
<feature type="binding site" evidence="12">
    <location>
        <position position="372"/>
    </location>
    <ligand>
        <name>[4Fe-4S] cluster</name>
        <dbReference type="ChEBI" id="CHEBI:49883"/>
    </ligand>
</feature>
<dbReference type="InterPro" id="IPR015931">
    <property type="entry name" value="Acnase/IPM_dHydase_lsu_aba_1/3"/>
</dbReference>
<evidence type="ECO:0000256" key="12">
    <source>
        <dbReference type="HAMAP-Rule" id="MF_01026"/>
    </source>
</evidence>
<dbReference type="InterPro" id="IPR050067">
    <property type="entry name" value="IPM_dehydratase_rel_enz"/>
</dbReference>
<dbReference type="Gene3D" id="3.30.499.10">
    <property type="entry name" value="Aconitase, domain 3"/>
    <property type="match status" value="2"/>
</dbReference>
<dbReference type="PANTHER" id="PTHR43822">
    <property type="entry name" value="HOMOACONITASE, MITOCHONDRIAL-RELATED"/>
    <property type="match status" value="1"/>
</dbReference>
<dbReference type="NCBIfam" id="NF004016">
    <property type="entry name" value="PRK05478.1"/>
    <property type="match status" value="1"/>
</dbReference>
<dbReference type="NCBIfam" id="NF009116">
    <property type="entry name" value="PRK12466.1"/>
    <property type="match status" value="1"/>
</dbReference>
<feature type="binding site" evidence="12">
    <location>
        <position position="432"/>
    </location>
    <ligand>
        <name>[4Fe-4S] cluster</name>
        <dbReference type="ChEBI" id="CHEBI:49883"/>
    </ligand>
</feature>
<evidence type="ECO:0000259" key="13">
    <source>
        <dbReference type="Pfam" id="PF00330"/>
    </source>
</evidence>
<comment type="similarity">
    <text evidence="12">Belongs to the aconitase/IPM isomerase family. LeuC type 1 subfamily.</text>
</comment>
<keyword evidence="8 12" id="KW-0408">Iron</keyword>
<organism evidence="14 15">
    <name type="scientific">Candidatus Kaiserbacteria bacterium GW2011_GWA2_58_9</name>
    <dbReference type="NCBI Taxonomy" id="1618672"/>
    <lineage>
        <taxon>Bacteria</taxon>
        <taxon>Candidatus Kaiseribacteriota</taxon>
    </lineage>
</organism>
<proteinExistence type="inferred from homology"/>
<dbReference type="EMBL" id="LCSD01000002">
    <property type="protein sequence ID" value="KKW47940.1"/>
    <property type="molecule type" value="Genomic_DNA"/>
</dbReference>
<dbReference type="SUPFAM" id="SSF53732">
    <property type="entry name" value="Aconitase iron-sulfur domain"/>
    <property type="match status" value="1"/>
</dbReference>
<dbReference type="PROSITE" id="PS01244">
    <property type="entry name" value="ACONITASE_2"/>
    <property type="match status" value="1"/>
</dbReference>
<evidence type="ECO:0000256" key="3">
    <source>
        <dbReference type="ARBA" id="ARBA00004729"/>
    </source>
</evidence>
<dbReference type="InterPro" id="IPR036008">
    <property type="entry name" value="Aconitase_4Fe-4S_dom"/>
</dbReference>
<evidence type="ECO:0000256" key="7">
    <source>
        <dbReference type="ARBA" id="ARBA00022723"/>
    </source>
</evidence>
<comment type="catalytic activity">
    <reaction evidence="1 12">
        <text>(2R,3S)-3-isopropylmalate = (2S)-2-isopropylmalate</text>
        <dbReference type="Rhea" id="RHEA:32287"/>
        <dbReference type="ChEBI" id="CHEBI:1178"/>
        <dbReference type="ChEBI" id="CHEBI:35121"/>
        <dbReference type="EC" id="4.2.1.33"/>
    </reaction>
</comment>
<keyword evidence="5 12" id="KW-0004">4Fe-4S</keyword>
<name>A0A0G1YXN4_9BACT</name>
<dbReference type="HAMAP" id="MF_01026">
    <property type="entry name" value="LeuC_type1"/>
    <property type="match status" value="1"/>
</dbReference>
<evidence type="ECO:0000256" key="6">
    <source>
        <dbReference type="ARBA" id="ARBA00022605"/>
    </source>
</evidence>
<dbReference type="EC" id="4.2.1.33" evidence="12"/>
<protein>
    <recommendedName>
        <fullName evidence="12">3-isopropylmalate dehydratase large subunit</fullName>
        <ecNumber evidence="12">4.2.1.33</ecNumber>
    </recommendedName>
    <alternativeName>
        <fullName evidence="12">Alpha-IPM isomerase</fullName>
        <shortName evidence="12">IPMI</shortName>
    </alternativeName>
    <alternativeName>
        <fullName evidence="12">Isopropylmalate isomerase</fullName>
    </alternativeName>
</protein>
<dbReference type="GO" id="GO:0046872">
    <property type="term" value="F:metal ion binding"/>
    <property type="evidence" value="ECO:0007669"/>
    <property type="project" value="UniProtKB-KW"/>
</dbReference>
<evidence type="ECO:0000256" key="2">
    <source>
        <dbReference type="ARBA" id="ARBA00002695"/>
    </source>
</evidence>
<comment type="subunit">
    <text evidence="12">Heterodimer of LeuC and LeuD.</text>
</comment>
<evidence type="ECO:0000256" key="9">
    <source>
        <dbReference type="ARBA" id="ARBA00023014"/>
    </source>
</evidence>
<dbReference type="PRINTS" id="PR00415">
    <property type="entry name" value="ACONITASE"/>
</dbReference>
<evidence type="ECO:0000256" key="4">
    <source>
        <dbReference type="ARBA" id="ARBA00022430"/>
    </source>
</evidence>
<dbReference type="PANTHER" id="PTHR43822:SF9">
    <property type="entry name" value="3-ISOPROPYLMALATE DEHYDRATASE"/>
    <property type="match status" value="1"/>
</dbReference>
<dbReference type="GO" id="GO:0009098">
    <property type="term" value="P:L-leucine biosynthetic process"/>
    <property type="evidence" value="ECO:0007669"/>
    <property type="project" value="UniProtKB-UniRule"/>
</dbReference>
<dbReference type="CDD" id="cd01583">
    <property type="entry name" value="IPMI"/>
    <property type="match status" value="1"/>
</dbReference>
<comment type="cofactor">
    <cofactor evidence="12">
        <name>[4Fe-4S] cluster</name>
        <dbReference type="ChEBI" id="CHEBI:49883"/>
    </cofactor>
    <text evidence="12">Binds 1 [4Fe-4S] cluster per subunit.</text>
</comment>
<dbReference type="InterPro" id="IPR018136">
    <property type="entry name" value="Aconitase_4Fe-4S_BS"/>
</dbReference>
<dbReference type="PATRIC" id="fig|1618672.3.peg.70"/>
<evidence type="ECO:0000313" key="14">
    <source>
        <dbReference type="EMBL" id="KKW47940.1"/>
    </source>
</evidence>
<feature type="binding site" evidence="12">
    <location>
        <position position="435"/>
    </location>
    <ligand>
        <name>[4Fe-4S] cluster</name>
        <dbReference type="ChEBI" id="CHEBI:49883"/>
    </ligand>
</feature>
<keyword evidence="4 12" id="KW-0432">Leucine biosynthesis</keyword>
<keyword evidence="6 12" id="KW-0028">Amino-acid biosynthesis</keyword>
<keyword evidence="9 12" id="KW-0411">Iron-sulfur</keyword>
<comment type="pathway">
    <text evidence="3 12">Amino-acid biosynthesis; L-leucine biosynthesis; L-leucine from 3-methyl-2-oxobutanoate: step 2/4.</text>
</comment>
<evidence type="ECO:0000313" key="15">
    <source>
        <dbReference type="Proteomes" id="UP000034789"/>
    </source>
</evidence>
<dbReference type="Pfam" id="PF00330">
    <property type="entry name" value="Aconitase"/>
    <property type="match status" value="1"/>
</dbReference>
<dbReference type="UniPathway" id="UPA00048">
    <property type="reaction ID" value="UER00071"/>
</dbReference>